<dbReference type="SUPFAM" id="SSF55729">
    <property type="entry name" value="Acyl-CoA N-acyltransferases (Nat)"/>
    <property type="match status" value="1"/>
</dbReference>
<name>A0A2A9HGC6_TEPT2</name>
<dbReference type="PANTHER" id="PTHR43420:SF44">
    <property type="entry name" value="ACETYLTRANSFERASE YPEA"/>
    <property type="match status" value="1"/>
</dbReference>
<dbReference type="GO" id="GO:0008080">
    <property type="term" value="F:N-acetyltransferase activity"/>
    <property type="evidence" value="ECO:0007669"/>
    <property type="project" value="InterPro"/>
</dbReference>
<evidence type="ECO:0000313" key="7">
    <source>
        <dbReference type="Proteomes" id="UP000223071"/>
    </source>
</evidence>
<dbReference type="Proteomes" id="UP000223071">
    <property type="component" value="Unassembled WGS sequence"/>
</dbReference>
<keyword evidence="2" id="KW-0963">Cytoplasm</keyword>
<comment type="caution">
    <text evidence="6">The sequence shown here is derived from an EMBL/GenBank/DDBJ whole genome shotgun (WGS) entry which is preliminary data.</text>
</comment>
<keyword evidence="3 6" id="KW-0808">Transferase</keyword>
<dbReference type="InterPro" id="IPR006464">
    <property type="entry name" value="AcTrfase_RimI/Ard1"/>
</dbReference>
<dbReference type="AlphaFoldDB" id="A0A2A9HGC6"/>
<dbReference type="PROSITE" id="PS51186">
    <property type="entry name" value="GNAT"/>
    <property type="match status" value="1"/>
</dbReference>
<dbReference type="EMBL" id="PDJQ01000001">
    <property type="protein sequence ID" value="PFG74026.1"/>
    <property type="molecule type" value="Genomic_DNA"/>
</dbReference>
<protein>
    <submittedName>
        <fullName evidence="6">Ribosomal-protein-alanine N-acetyltransferase</fullName>
    </submittedName>
</protein>
<dbReference type="InterPro" id="IPR016181">
    <property type="entry name" value="Acyl_CoA_acyltransferase"/>
</dbReference>
<evidence type="ECO:0000256" key="4">
    <source>
        <dbReference type="ARBA" id="ARBA00023315"/>
    </source>
</evidence>
<dbReference type="InterPro" id="IPR000182">
    <property type="entry name" value="GNAT_dom"/>
</dbReference>
<dbReference type="Pfam" id="PF00583">
    <property type="entry name" value="Acetyltransf_1"/>
    <property type="match status" value="1"/>
</dbReference>
<dbReference type="Gene3D" id="3.40.630.30">
    <property type="match status" value="1"/>
</dbReference>
<dbReference type="RefSeq" id="WP_165772543.1">
    <property type="nucleotide sequence ID" value="NZ_PDJQ01000001.1"/>
</dbReference>
<dbReference type="InterPro" id="IPR050680">
    <property type="entry name" value="YpeA/RimI_acetyltransf"/>
</dbReference>
<feature type="domain" description="N-acetyltransferase" evidence="5">
    <location>
        <begin position="4"/>
        <end position="153"/>
    </location>
</feature>
<dbReference type="PANTHER" id="PTHR43420">
    <property type="entry name" value="ACETYLTRANSFERASE"/>
    <property type="match status" value="1"/>
</dbReference>
<accession>A0A2A9HGC6</accession>
<evidence type="ECO:0000256" key="2">
    <source>
        <dbReference type="ARBA" id="ARBA00022490"/>
    </source>
</evidence>
<evidence type="ECO:0000256" key="1">
    <source>
        <dbReference type="ARBA" id="ARBA00005395"/>
    </source>
</evidence>
<keyword evidence="7" id="KW-1185">Reference proteome</keyword>
<dbReference type="CDD" id="cd04301">
    <property type="entry name" value="NAT_SF"/>
    <property type="match status" value="1"/>
</dbReference>
<evidence type="ECO:0000256" key="3">
    <source>
        <dbReference type="ARBA" id="ARBA00022679"/>
    </source>
</evidence>
<sequence>MPVPVLEPMQPADIPDVIAVERAAYTAGWPTTAFERELTANAMARYLVVRADSAPASPLVAFGGLWLMVDQAHIVTVAVRPELQRRGYGRLVLHGLIELANAAGMDSVTLEVRVSNDAARALYRRYGFYEVGVRKRYYADNREDAIIMTTEALASPAYQQRLERLRAELAARFPGGFISRHLEAVRTA</sequence>
<proteinExistence type="inferred from homology"/>
<evidence type="ECO:0000259" key="5">
    <source>
        <dbReference type="PROSITE" id="PS51186"/>
    </source>
</evidence>
<evidence type="ECO:0000313" key="6">
    <source>
        <dbReference type="EMBL" id="PFG74026.1"/>
    </source>
</evidence>
<comment type="similarity">
    <text evidence="1">Belongs to the acetyltransferase family. RimI subfamily.</text>
</comment>
<dbReference type="NCBIfam" id="TIGR01575">
    <property type="entry name" value="rimI"/>
    <property type="match status" value="1"/>
</dbReference>
<reference evidence="6 7" key="1">
    <citation type="submission" date="2017-09" db="EMBL/GenBank/DDBJ databases">
        <title>Sequencing the genomes of two abundant thermophiles in Great Basin hot springs: Thermocrinis jamiesonii and novel Chloroflexi Thermoflexus hugenholtzii.</title>
        <authorList>
            <person name="Hedlund B."/>
        </authorList>
    </citation>
    <scope>NUCLEOTIDE SEQUENCE [LARGE SCALE GENOMIC DNA]</scope>
    <source>
        <strain evidence="6 7">G233</strain>
    </source>
</reference>
<gene>
    <name evidence="6" type="ORF">A9A59_1234</name>
</gene>
<keyword evidence="4" id="KW-0012">Acyltransferase</keyword>
<organism evidence="6 7">
    <name type="scientific">Tepidiforma thermophila (strain KCTC 52669 / CGMCC 1.13589 / G233)</name>
    <dbReference type="NCBI Taxonomy" id="2761530"/>
    <lineage>
        <taxon>Bacteria</taxon>
        <taxon>Bacillati</taxon>
        <taxon>Chloroflexota</taxon>
        <taxon>Tepidiformia</taxon>
        <taxon>Tepidiformales</taxon>
        <taxon>Tepidiformaceae</taxon>
        <taxon>Tepidiforma</taxon>
    </lineage>
</organism>